<organism evidence="4 6">
    <name type="scientific">Phaeobacter gallaeciensis</name>
    <dbReference type="NCBI Taxonomy" id="60890"/>
    <lineage>
        <taxon>Bacteria</taxon>
        <taxon>Pseudomonadati</taxon>
        <taxon>Pseudomonadota</taxon>
        <taxon>Alphaproteobacteria</taxon>
        <taxon>Rhodobacterales</taxon>
        <taxon>Roseobacteraceae</taxon>
        <taxon>Phaeobacter</taxon>
    </lineage>
</organism>
<accession>A0A1B0ZMM4</accession>
<dbReference type="Proteomes" id="UP000092565">
    <property type="component" value="Chromosome"/>
</dbReference>
<sequence>MRSPEYRRADEDIDYLQSEDTRGVRLQLDYLKAERLLEHHRIKHSIVVFGSTRIPEPKAAQRKVAELEAVQNGPSEHWPSGLERDLRIARRLLDKSHYYEVAREFGRIVGAQEQTNGDKLALVTGGGPGLMEAANRGAHDMDATTVGLNITLPHEQFPNPYLTPGFCFRFHYFAIRKLHFLLRARALVIFPGGYGTLDEFFEALTLIQTRKIAPMPLILVGEDYWRGAFDPEFLVDEGVIAPEDRDLFWFAETAEEIWEDIQRWYARAGKSIVEQEE</sequence>
<evidence type="ECO:0000313" key="6">
    <source>
        <dbReference type="Proteomes" id="UP000092565"/>
    </source>
</evidence>
<reference evidence="4 6" key="1">
    <citation type="submission" date="2016-04" db="EMBL/GenBank/DDBJ databases">
        <authorList>
            <person name="Evans L.H."/>
            <person name="Alamgir A."/>
            <person name="Owens N."/>
            <person name="Weber N.D."/>
            <person name="Virtaneva K."/>
            <person name="Barbian K."/>
            <person name="Babar A."/>
            <person name="Rosenke K."/>
        </authorList>
    </citation>
    <scope>NUCLEOTIDE SEQUENCE [LARGE SCALE GENOMIC DNA]</scope>
    <source>
        <strain evidence="4 6">JL2886</strain>
    </source>
</reference>
<evidence type="ECO:0000313" key="4">
    <source>
        <dbReference type="EMBL" id="ANP35361.1"/>
    </source>
</evidence>
<gene>
    <name evidence="4" type="ORF">JL2886_00430</name>
    <name evidence="5" type="ORF">PXK24_04470</name>
</gene>
<reference evidence="5 7" key="2">
    <citation type="submission" date="2023-02" db="EMBL/GenBank/DDBJ databases">
        <title>Population genomics of bacteria associated with diatom.</title>
        <authorList>
            <person name="Xie J."/>
            <person name="Wang H."/>
        </authorList>
    </citation>
    <scope>NUCLEOTIDE SEQUENCE [LARGE SCALE GENOMIC DNA]</scope>
    <source>
        <strain evidence="5 7">PT47_8</strain>
    </source>
</reference>
<protein>
    <recommendedName>
        <fullName evidence="3">AMP nucleosidase</fullName>
        <ecNumber evidence="2">3.2.2.4</ecNumber>
    </recommendedName>
    <alternativeName>
        <fullName evidence="3">AMP nucleosidase</fullName>
    </alternativeName>
</protein>
<dbReference type="SUPFAM" id="SSF102405">
    <property type="entry name" value="MCP/YpsA-like"/>
    <property type="match status" value="1"/>
</dbReference>
<dbReference type="PANTHER" id="PTHR43393">
    <property type="entry name" value="CYTOKININ RIBOSIDE 5'-MONOPHOSPHATE PHOSPHORIBOHYDROLASE"/>
    <property type="match status" value="1"/>
</dbReference>
<dbReference type="EMBL" id="CP015124">
    <property type="protein sequence ID" value="ANP35361.1"/>
    <property type="molecule type" value="Genomic_DNA"/>
</dbReference>
<evidence type="ECO:0000256" key="1">
    <source>
        <dbReference type="ARBA" id="ARBA00000274"/>
    </source>
</evidence>
<dbReference type="PANTHER" id="PTHR43393:SF3">
    <property type="entry name" value="LYSINE DECARBOXYLASE-LIKE PROTEIN"/>
    <property type="match status" value="1"/>
</dbReference>
<comment type="catalytic activity">
    <reaction evidence="1">
        <text>AMP + H2O = D-ribose 5-phosphate + adenine</text>
        <dbReference type="Rhea" id="RHEA:20129"/>
        <dbReference type="ChEBI" id="CHEBI:15377"/>
        <dbReference type="ChEBI" id="CHEBI:16708"/>
        <dbReference type="ChEBI" id="CHEBI:78346"/>
        <dbReference type="ChEBI" id="CHEBI:456215"/>
        <dbReference type="EC" id="3.2.2.4"/>
    </reaction>
</comment>
<dbReference type="Proteomes" id="UP001218364">
    <property type="component" value="Unassembled WGS sequence"/>
</dbReference>
<evidence type="ECO:0000313" key="5">
    <source>
        <dbReference type="EMBL" id="MDE4164933.1"/>
    </source>
</evidence>
<keyword evidence="6" id="KW-1185">Reference proteome</keyword>
<name>A0A1B0ZMM4_9RHOB</name>
<proteinExistence type="predicted"/>
<dbReference type="Pfam" id="PF03641">
    <property type="entry name" value="Lysine_decarbox"/>
    <property type="match status" value="1"/>
</dbReference>
<dbReference type="RefSeq" id="WP_237028408.1">
    <property type="nucleotide sequence ID" value="NZ_CP015124.1"/>
</dbReference>
<dbReference type="EMBL" id="JARCJK010000001">
    <property type="protein sequence ID" value="MDE4164933.1"/>
    <property type="molecule type" value="Genomic_DNA"/>
</dbReference>
<dbReference type="PATRIC" id="fig|60890.4.peg.413"/>
<dbReference type="InterPro" id="IPR031100">
    <property type="entry name" value="LOG_fam"/>
</dbReference>
<dbReference type="GO" id="GO:0005829">
    <property type="term" value="C:cytosol"/>
    <property type="evidence" value="ECO:0007669"/>
    <property type="project" value="TreeGrafter"/>
</dbReference>
<dbReference type="Gene3D" id="3.40.50.450">
    <property type="match status" value="1"/>
</dbReference>
<evidence type="ECO:0000313" key="7">
    <source>
        <dbReference type="Proteomes" id="UP001218364"/>
    </source>
</evidence>
<evidence type="ECO:0000256" key="3">
    <source>
        <dbReference type="ARBA" id="ARBA00031983"/>
    </source>
</evidence>
<dbReference type="EC" id="3.2.2.4" evidence="2"/>
<evidence type="ECO:0000256" key="2">
    <source>
        <dbReference type="ARBA" id="ARBA00011985"/>
    </source>
</evidence>
<dbReference type="GO" id="GO:0008714">
    <property type="term" value="F:AMP nucleosidase activity"/>
    <property type="evidence" value="ECO:0007669"/>
    <property type="project" value="UniProtKB-EC"/>
</dbReference>
<dbReference type="InterPro" id="IPR052341">
    <property type="entry name" value="LOG_family_nucleotidases"/>
</dbReference>
<dbReference type="AlphaFoldDB" id="A0A1B0ZMM4"/>